<evidence type="ECO:0000313" key="2">
    <source>
        <dbReference type="Proteomes" id="UP000293360"/>
    </source>
</evidence>
<evidence type="ECO:0000313" key="1">
    <source>
        <dbReference type="EMBL" id="RYP00512.1"/>
    </source>
</evidence>
<protein>
    <submittedName>
        <fullName evidence="1">Uncharacterized protein</fullName>
    </submittedName>
</protein>
<dbReference type="Proteomes" id="UP000293360">
    <property type="component" value="Unassembled WGS sequence"/>
</dbReference>
<keyword evidence="2" id="KW-1185">Reference proteome</keyword>
<sequence>MPTSHGSTIEEWGLTRAPDDEPPFLEIMKRLMGSKLHSGNTLWKHFKIMKGPDEICRYTITDIAYTTTNINLDRLSGSRMKHRDMIVDNCKNAGQDLKRLKLLGLNCITNEDLYAGAEDAFELKGKDFDGEGEIIAELGQIKMLNECAADFGDAKVEKVAVLTKKLASLHFQRGVFMMTFLKH</sequence>
<dbReference type="AlphaFoldDB" id="A0A4Q4T7R4"/>
<dbReference type="EMBL" id="QJNU01000383">
    <property type="protein sequence ID" value="RYP00512.1"/>
    <property type="molecule type" value="Genomic_DNA"/>
</dbReference>
<name>A0A4Q4T7R4_9PEZI</name>
<organism evidence="1 2">
    <name type="scientific">Monosporascus ibericus</name>
    <dbReference type="NCBI Taxonomy" id="155417"/>
    <lineage>
        <taxon>Eukaryota</taxon>
        <taxon>Fungi</taxon>
        <taxon>Dikarya</taxon>
        <taxon>Ascomycota</taxon>
        <taxon>Pezizomycotina</taxon>
        <taxon>Sordariomycetes</taxon>
        <taxon>Xylariomycetidae</taxon>
        <taxon>Xylariales</taxon>
        <taxon>Xylariales incertae sedis</taxon>
        <taxon>Monosporascus</taxon>
    </lineage>
</organism>
<proteinExistence type="predicted"/>
<reference evidence="1 2" key="1">
    <citation type="submission" date="2018-06" db="EMBL/GenBank/DDBJ databases">
        <title>Complete Genomes of Monosporascus.</title>
        <authorList>
            <person name="Robinson A.J."/>
            <person name="Natvig D.O."/>
        </authorList>
    </citation>
    <scope>NUCLEOTIDE SEQUENCE [LARGE SCALE GENOMIC DNA]</scope>
    <source>
        <strain evidence="1 2">CBS 110550</strain>
    </source>
</reference>
<dbReference type="OrthoDB" id="4658887at2759"/>
<comment type="caution">
    <text evidence="1">The sequence shown here is derived from an EMBL/GenBank/DDBJ whole genome shotgun (WGS) entry which is preliminary data.</text>
</comment>
<gene>
    <name evidence="1" type="ORF">DL764_006481</name>
</gene>
<accession>A0A4Q4T7R4</accession>